<dbReference type="GO" id="GO:0016020">
    <property type="term" value="C:membrane"/>
    <property type="evidence" value="ECO:0007669"/>
    <property type="project" value="UniProtKB-SubCell"/>
</dbReference>
<accession>A0A8J1U7A7</accession>
<name>A0A8J1U7A7_OWEFU</name>
<evidence type="ECO:0000256" key="1">
    <source>
        <dbReference type="ARBA" id="ARBA00004167"/>
    </source>
</evidence>
<dbReference type="InterPro" id="IPR029208">
    <property type="entry name" value="COX14"/>
</dbReference>
<comment type="subcellular location">
    <subcellularLocation>
        <location evidence="1">Membrane</location>
        <topology evidence="1">Single-pass membrane protein</topology>
    </subcellularLocation>
</comment>
<evidence type="ECO:0000313" key="6">
    <source>
        <dbReference type="Proteomes" id="UP000749559"/>
    </source>
</evidence>
<keyword evidence="2" id="KW-0812">Transmembrane</keyword>
<organism evidence="5 6">
    <name type="scientific">Owenia fusiformis</name>
    <name type="common">Polychaete worm</name>
    <dbReference type="NCBI Taxonomy" id="6347"/>
    <lineage>
        <taxon>Eukaryota</taxon>
        <taxon>Metazoa</taxon>
        <taxon>Spiralia</taxon>
        <taxon>Lophotrochozoa</taxon>
        <taxon>Annelida</taxon>
        <taxon>Polychaeta</taxon>
        <taxon>Sedentaria</taxon>
        <taxon>Canalipalpata</taxon>
        <taxon>Sabellida</taxon>
        <taxon>Oweniida</taxon>
        <taxon>Oweniidae</taxon>
        <taxon>Owenia</taxon>
    </lineage>
</organism>
<protein>
    <submittedName>
        <fullName evidence="5">Uncharacterized protein</fullName>
    </submittedName>
</protein>
<dbReference type="EMBL" id="CAIIXF020000001">
    <property type="protein sequence ID" value="CAH1774037.1"/>
    <property type="molecule type" value="Genomic_DNA"/>
</dbReference>
<sequence>NIQSWFYCKIKNPDNLHSSLPLDTYDNKMQRGSIRKQRFYDKLHRGAVGVLLALTGYGAYLVGHRFYRFFTVTQPEQKKLKEEAVANEQQRALETPISQRDLELLQQQKEAETLKT</sequence>
<feature type="non-terminal residue" evidence="5">
    <location>
        <position position="1"/>
    </location>
</feature>
<proteinExistence type="predicted"/>
<reference evidence="5" key="1">
    <citation type="submission" date="2022-03" db="EMBL/GenBank/DDBJ databases">
        <authorList>
            <person name="Martin C."/>
        </authorList>
    </citation>
    <scope>NUCLEOTIDE SEQUENCE</scope>
</reference>
<keyword evidence="3" id="KW-1133">Transmembrane helix</keyword>
<keyword evidence="4" id="KW-0472">Membrane</keyword>
<comment type="caution">
    <text evidence="5">The sequence shown here is derived from an EMBL/GenBank/DDBJ whole genome shotgun (WGS) entry which is preliminary data.</text>
</comment>
<dbReference type="Proteomes" id="UP000749559">
    <property type="component" value="Unassembled WGS sequence"/>
</dbReference>
<evidence type="ECO:0000256" key="2">
    <source>
        <dbReference type="ARBA" id="ARBA00022692"/>
    </source>
</evidence>
<evidence type="ECO:0000256" key="4">
    <source>
        <dbReference type="ARBA" id="ARBA00023136"/>
    </source>
</evidence>
<dbReference type="OrthoDB" id="7961613at2759"/>
<keyword evidence="6" id="KW-1185">Reference proteome</keyword>
<evidence type="ECO:0000256" key="3">
    <source>
        <dbReference type="ARBA" id="ARBA00022989"/>
    </source>
</evidence>
<dbReference type="AlphaFoldDB" id="A0A8J1U7A7"/>
<dbReference type="Pfam" id="PF14880">
    <property type="entry name" value="COX14"/>
    <property type="match status" value="1"/>
</dbReference>
<evidence type="ECO:0000313" key="5">
    <source>
        <dbReference type="EMBL" id="CAH1774037.1"/>
    </source>
</evidence>
<gene>
    <name evidence="5" type="ORF">OFUS_LOCUS1559</name>
</gene>